<name>A0ABU0U5G2_9SPHI</name>
<dbReference type="EMBL" id="JAUTBA010000001">
    <property type="protein sequence ID" value="MDQ1150188.1"/>
    <property type="molecule type" value="Genomic_DNA"/>
</dbReference>
<keyword evidence="2" id="KW-1185">Reference proteome</keyword>
<evidence type="ECO:0000313" key="1">
    <source>
        <dbReference type="EMBL" id="MDQ1150188.1"/>
    </source>
</evidence>
<dbReference type="SUPFAM" id="SSF52309">
    <property type="entry name" value="N-(deoxy)ribosyltransferase-like"/>
    <property type="match status" value="1"/>
</dbReference>
<dbReference type="Proteomes" id="UP001244640">
    <property type="component" value="Unassembled WGS sequence"/>
</dbReference>
<organism evidence="1 2">
    <name type="scientific">Sphingobacterium zeae</name>
    <dbReference type="NCBI Taxonomy" id="1776859"/>
    <lineage>
        <taxon>Bacteria</taxon>
        <taxon>Pseudomonadati</taxon>
        <taxon>Bacteroidota</taxon>
        <taxon>Sphingobacteriia</taxon>
        <taxon>Sphingobacteriales</taxon>
        <taxon>Sphingobacteriaceae</taxon>
        <taxon>Sphingobacterium</taxon>
    </lineage>
</organism>
<protein>
    <recommendedName>
        <fullName evidence="3">DUF4406 domain-containing protein</fullName>
    </recommendedName>
</protein>
<accession>A0ABU0U5G2</accession>
<evidence type="ECO:0008006" key="3">
    <source>
        <dbReference type="Google" id="ProtNLM"/>
    </source>
</evidence>
<dbReference type="Gene3D" id="3.40.50.10400">
    <property type="entry name" value="Hypothetical protein PA1492"/>
    <property type="match status" value="1"/>
</dbReference>
<gene>
    <name evidence="1" type="ORF">QE382_002172</name>
</gene>
<dbReference type="InterPro" id="IPR025518">
    <property type="entry name" value="DUF4406"/>
</dbReference>
<proteinExistence type="predicted"/>
<comment type="caution">
    <text evidence="1">The sequence shown here is derived from an EMBL/GenBank/DDBJ whole genome shotgun (WGS) entry which is preliminary data.</text>
</comment>
<dbReference type="Pfam" id="PF14359">
    <property type="entry name" value="DUF4406"/>
    <property type="match status" value="1"/>
</dbReference>
<reference evidence="1 2" key="1">
    <citation type="submission" date="2023-07" db="EMBL/GenBank/DDBJ databases">
        <title>Functional and genomic diversity of the sorghum phyllosphere microbiome.</title>
        <authorList>
            <person name="Shade A."/>
        </authorList>
    </citation>
    <scope>NUCLEOTIDE SEQUENCE [LARGE SCALE GENOMIC DNA]</scope>
    <source>
        <strain evidence="1 2">SORGH_AS_0892</strain>
    </source>
</reference>
<evidence type="ECO:0000313" key="2">
    <source>
        <dbReference type="Proteomes" id="UP001244640"/>
    </source>
</evidence>
<dbReference type="RefSeq" id="WP_307185881.1">
    <property type="nucleotide sequence ID" value="NZ_JAUTBA010000001.1"/>
</dbReference>
<sequence length="112" mass="12507">METPIVYIAGPVSGQPDLNRQAFYAAQEELNALGFDVRNPHEFCIGIKSSDPSDPKFYKKGFQVLTECTDILLLDGWAYSNGAQVERDAAVLFKLGIFESIDDLKLKYSNEL</sequence>